<dbReference type="AlphaFoldDB" id="A0A8J5XSH0"/>
<dbReference type="PANTHER" id="PTHR11060:SF0">
    <property type="entry name" value="PROTEIN MEMO1"/>
    <property type="match status" value="1"/>
</dbReference>
<dbReference type="Gene3D" id="3.40.830.10">
    <property type="entry name" value="LigB-like"/>
    <property type="match status" value="1"/>
</dbReference>
<name>A0A8J5XSH0_DIALT</name>
<gene>
    <name evidence="2" type="ORF">KFE25_007188</name>
</gene>
<dbReference type="OMA" id="EQEAQYG"/>
<dbReference type="Proteomes" id="UP000751190">
    <property type="component" value="Unassembled WGS sequence"/>
</dbReference>
<dbReference type="NCBIfam" id="TIGR04336">
    <property type="entry name" value="AmmeMemoSam_B"/>
    <property type="match status" value="1"/>
</dbReference>
<reference evidence="2" key="1">
    <citation type="submission" date="2021-05" db="EMBL/GenBank/DDBJ databases">
        <title>The genome of the haptophyte Pavlova lutheri (Diacronema luteri, Pavlovales) - a model for lipid biosynthesis in eukaryotic algae.</title>
        <authorList>
            <person name="Hulatt C.J."/>
            <person name="Posewitz M.C."/>
        </authorList>
    </citation>
    <scope>NUCLEOTIDE SEQUENCE</scope>
    <source>
        <strain evidence="2">NIVA-4/92</strain>
    </source>
</reference>
<evidence type="ECO:0000256" key="1">
    <source>
        <dbReference type="ARBA" id="ARBA00006315"/>
    </source>
</evidence>
<dbReference type="CDD" id="cd07361">
    <property type="entry name" value="MEMO_like"/>
    <property type="match status" value="1"/>
</dbReference>
<dbReference type="OrthoDB" id="417112at2759"/>
<organism evidence="2 3">
    <name type="scientific">Diacronema lutheri</name>
    <name type="common">Unicellular marine alga</name>
    <name type="synonym">Monochrysis lutheri</name>
    <dbReference type="NCBI Taxonomy" id="2081491"/>
    <lineage>
        <taxon>Eukaryota</taxon>
        <taxon>Haptista</taxon>
        <taxon>Haptophyta</taxon>
        <taxon>Pavlovophyceae</taxon>
        <taxon>Pavlovales</taxon>
        <taxon>Pavlovaceae</taxon>
        <taxon>Diacronema</taxon>
    </lineage>
</organism>
<comment type="caution">
    <text evidence="2">The sequence shown here is derived from an EMBL/GenBank/DDBJ whole genome shotgun (WGS) entry which is preliminary data.</text>
</comment>
<proteinExistence type="inferred from homology"/>
<dbReference type="InterPro" id="IPR002737">
    <property type="entry name" value="MEMO1_fam"/>
</dbReference>
<protein>
    <recommendedName>
        <fullName evidence="4">Protein MEMO1</fullName>
    </recommendedName>
</protein>
<keyword evidence="3" id="KW-1185">Reference proteome</keyword>
<accession>A0A8J5XSH0</accession>
<evidence type="ECO:0000313" key="3">
    <source>
        <dbReference type="Proteomes" id="UP000751190"/>
    </source>
</evidence>
<evidence type="ECO:0000313" key="2">
    <source>
        <dbReference type="EMBL" id="KAG8468136.1"/>
    </source>
</evidence>
<evidence type="ECO:0008006" key="4">
    <source>
        <dbReference type="Google" id="ProtNLM"/>
    </source>
</evidence>
<dbReference type="EMBL" id="JAGTXO010000005">
    <property type="protein sequence ID" value="KAG8468136.1"/>
    <property type="molecule type" value="Genomic_DNA"/>
</dbReference>
<dbReference type="PANTHER" id="PTHR11060">
    <property type="entry name" value="PROTEIN MEMO1"/>
    <property type="match status" value="1"/>
</dbReference>
<dbReference type="HAMAP" id="MF_00055">
    <property type="entry name" value="MEMO1"/>
    <property type="match status" value="1"/>
</dbReference>
<sequence>MATRKATHAGSWYTHRATELAQQLQGWLDAVEPSAGAARAVIAPHAGFSYSGPTAAYAYKHVQPATIRRVFVLGPSHHQYLRGCALTSCAWYETPLGRIAIDADTCADLRRSGLFESMALQTDEEEHSIEMHLPYVQAVMRARAYTLVPVLVGSLTPDECAQYGRVLAPHLADPACLFVVSSDFCHWGRRFNYRPIDERYAQICDGIEALDRRAMEFIANQDAAGFHAYQKETRNTICGQNPILLLLHTLPLLSSPHSLVWVRYAQSSKVASREDSSVSYASAVVALA</sequence>
<dbReference type="Pfam" id="PF01875">
    <property type="entry name" value="Memo"/>
    <property type="match status" value="1"/>
</dbReference>
<comment type="similarity">
    <text evidence="1">Belongs to the MEMO1 family.</text>
</comment>